<organism evidence="2 3">
    <name type="scientific">Neokomagataea thailandica NBRC 106555</name>
    <dbReference type="NCBI Taxonomy" id="1223520"/>
    <lineage>
        <taxon>Bacteria</taxon>
        <taxon>Pseudomonadati</taxon>
        <taxon>Pseudomonadota</taxon>
        <taxon>Alphaproteobacteria</taxon>
        <taxon>Acetobacterales</taxon>
        <taxon>Acetobacteraceae</taxon>
        <taxon>Neokomagataea</taxon>
    </lineage>
</organism>
<gene>
    <name evidence="2" type="ORF">AA106555_0348</name>
</gene>
<evidence type="ECO:0000313" key="2">
    <source>
        <dbReference type="EMBL" id="GBR50841.1"/>
    </source>
</evidence>
<feature type="region of interest" description="Disordered" evidence="1">
    <location>
        <begin position="32"/>
        <end position="60"/>
    </location>
</feature>
<proteinExistence type="predicted"/>
<sequence>MDTLLGEMQVAEEVANPHVPGENLIFGNVALNDNDPGVGDRQGSMMPQMPSRPSPSNDYT</sequence>
<evidence type="ECO:0000313" key="3">
    <source>
        <dbReference type="Proteomes" id="UP001062632"/>
    </source>
</evidence>
<accession>A0ABQ0QMX2</accession>
<evidence type="ECO:0000256" key="1">
    <source>
        <dbReference type="SAM" id="MobiDB-lite"/>
    </source>
</evidence>
<dbReference type="EMBL" id="BAQC01000005">
    <property type="protein sequence ID" value="GBR50841.1"/>
    <property type="molecule type" value="Genomic_DNA"/>
</dbReference>
<name>A0ABQ0QMX2_9PROT</name>
<protein>
    <submittedName>
        <fullName evidence="2">Uncharacterized protein</fullName>
    </submittedName>
</protein>
<comment type="caution">
    <text evidence="2">The sequence shown here is derived from an EMBL/GenBank/DDBJ whole genome shotgun (WGS) entry which is preliminary data.</text>
</comment>
<feature type="compositionally biased region" description="Low complexity" evidence="1">
    <location>
        <begin position="44"/>
        <end position="60"/>
    </location>
</feature>
<reference evidence="2 3" key="1">
    <citation type="submission" date="2013-04" db="EMBL/GenBank/DDBJ databases">
        <title>The genome sequencing project of 58 acetic acid bacteria.</title>
        <authorList>
            <person name="Okamoto-Kainuma A."/>
            <person name="Ishikawa M."/>
            <person name="Umino S."/>
            <person name="Koizumi Y."/>
            <person name="Shiwa Y."/>
            <person name="Yoshikawa H."/>
            <person name="Matsutani M."/>
            <person name="Matsushita K."/>
        </authorList>
    </citation>
    <scope>NUCLEOTIDE SEQUENCE [LARGE SCALE GENOMIC DNA]</scope>
    <source>
        <strain evidence="2 3">NBRC 106555</strain>
    </source>
</reference>
<dbReference type="Proteomes" id="UP001062632">
    <property type="component" value="Unassembled WGS sequence"/>
</dbReference>
<keyword evidence="3" id="KW-1185">Reference proteome</keyword>